<dbReference type="EMBL" id="CAADII010000071">
    <property type="protein sequence ID" value="VFR56902.1"/>
    <property type="molecule type" value="Genomic_DNA"/>
</dbReference>
<organism evidence="4">
    <name type="scientific">plant metagenome</name>
    <dbReference type="NCBI Taxonomy" id="1297885"/>
    <lineage>
        <taxon>unclassified sequences</taxon>
        <taxon>metagenomes</taxon>
        <taxon>organismal metagenomes</taxon>
    </lineage>
</organism>
<dbReference type="InterPro" id="IPR036249">
    <property type="entry name" value="Thioredoxin-like_sf"/>
</dbReference>
<dbReference type="GO" id="GO:0008794">
    <property type="term" value="F:arsenate reductase (glutaredoxin) activity"/>
    <property type="evidence" value="ECO:0007669"/>
    <property type="project" value="UniProtKB-EC"/>
</dbReference>
<reference evidence="4" key="1">
    <citation type="submission" date="2019-03" db="EMBL/GenBank/DDBJ databases">
        <authorList>
            <person name="Danneels B."/>
        </authorList>
    </citation>
    <scope>NUCLEOTIDE SEQUENCE</scope>
</reference>
<dbReference type="AlphaFoldDB" id="A0A484S2T7"/>
<evidence type="ECO:0000256" key="2">
    <source>
        <dbReference type="ARBA" id="ARBA00023002"/>
    </source>
</evidence>
<dbReference type="SUPFAM" id="SSF52833">
    <property type="entry name" value="Thioredoxin-like"/>
    <property type="match status" value="1"/>
</dbReference>
<dbReference type="InterPro" id="IPR006659">
    <property type="entry name" value="Arsenate_reductase"/>
</dbReference>
<dbReference type="Pfam" id="PF03960">
    <property type="entry name" value="ArsC"/>
    <property type="match status" value="1"/>
</dbReference>
<comment type="similarity">
    <text evidence="1">Belongs to the ArsC family.</text>
</comment>
<dbReference type="PROSITE" id="PS51353">
    <property type="entry name" value="ARSC"/>
    <property type="match status" value="1"/>
</dbReference>
<accession>A0A484S2T7</accession>
<name>A0A484S2T7_9ZZZZ</name>
<dbReference type="CDD" id="cd03034">
    <property type="entry name" value="ArsC_ArsC"/>
    <property type="match status" value="1"/>
</dbReference>
<proteinExistence type="inferred from homology"/>
<dbReference type="PANTHER" id="PTHR30041:SF5">
    <property type="entry name" value="ARSENATE REDUCTASE-RELATED"/>
    <property type="match status" value="1"/>
</dbReference>
<dbReference type="EC" id="1.20.4.1" evidence="3"/>
<evidence type="ECO:0000313" key="4">
    <source>
        <dbReference type="EMBL" id="VFR56902.1"/>
    </source>
</evidence>
<keyword evidence="2 4" id="KW-0560">Oxidoreductase</keyword>
<evidence type="ECO:0000256" key="3">
    <source>
        <dbReference type="ARBA" id="ARBA00038969"/>
    </source>
</evidence>
<dbReference type="InterPro" id="IPR006660">
    <property type="entry name" value="Arsenate_reductase-like"/>
</dbReference>
<evidence type="ECO:0000256" key="1">
    <source>
        <dbReference type="ARBA" id="ARBA00007198"/>
    </source>
</evidence>
<protein>
    <recommendedName>
        <fullName evidence="3">arsenate reductase (glutathione/glutaredoxin)</fullName>
        <ecNumber evidence="3">1.20.4.1</ecNumber>
    </recommendedName>
</protein>
<dbReference type="PANTHER" id="PTHR30041">
    <property type="entry name" value="ARSENATE REDUCTASE"/>
    <property type="match status" value="1"/>
</dbReference>
<sequence length="127" mass="13641">MGAHSIGGHMSTATIYHNPKCGTSRNVLAMLREAGIEPVVVEYLKSPPSHATLAALIRAAGLTVREAVRTKESIYTELGLDDPAASDEDLLSAMLEHPILINRPFVVTTQGTRLCRPAEVVKEILPA</sequence>
<dbReference type="NCBIfam" id="TIGR00014">
    <property type="entry name" value="arsC"/>
    <property type="match status" value="1"/>
</dbReference>
<gene>
    <name evidence="4" type="ORF">BRI6_3564</name>
</gene>
<dbReference type="GO" id="GO:0046685">
    <property type="term" value="P:response to arsenic-containing substance"/>
    <property type="evidence" value="ECO:0007669"/>
    <property type="project" value="TreeGrafter"/>
</dbReference>
<dbReference type="Gene3D" id="3.40.30.10">
    <property type="entry name" value="Glutaredoxin"/>
    <property type="match status" value="1"/>
</dbReference>